<dbReference type="EMBL" id="BNDS01000024">
    <property type="protein sequence ID" value="GHI00552.1"/>
    <property type="molecule type" value="Genomic_DNA"/>
</dbReference>
<gene>
    <name evidence="2" type="ORF">AM1BK_40940</name>
</gene>
<keyword evidence="1" id="KW-0472">Membrane</keyword>
<feature type="transmembrane region" description="Helical" evidence="1">
    <location>
        <begin position="40"/>
        <end position="62"/>
    </location>
</feature>
<reference evidence="2 3" key="1">
    <citation type="journal article" date="2022" name="Int. J. Syst. Evol. Microbiol.">
        <title>Neobacillus kokaensis sp. nov., isolated from soil.</title>
        <authorList>
            <person name="Yuki K."/>
            <person name="Matsubara H."/>
            <person name="Yamaguchi S."/>
        </authorList>
    </citation>
    <scope>NUCLEOTIDE SEQUENCE [LARGE SCALE GENOMIC DNA]</scope>
    <source>
        <strain evidence="2 3">LOB 377</strain>
    </source>
</reference>
<evidence type="ECO:0000256" key="1">
    <source>
        <dbReference type="SAM" id="Phobius"/>
    </source>
</evidence>
<evidence type="ECO:0008006" key="4">
    <source>
        <dbReference type="Google" id="ProtNLM"/>
    </source>
</evidence>
<dbReference type="Proteomes" id="UP000637074">
    <property type="component" value="Unassembled WGS sequence"/>
</dbReference>
<dbReference type="RefSeq" id="WP_191276050.1">
    <property type="nucleotide sequence ID" value="NZ_BNDS01000024.1"/>
</dbReference>
<comment type="caution">
    <text evidence="2">The sequence shown here is derived from an EMBL/GenBank/DDBJ whole genome shotgun (WGS) entry which is preliminary data.</text>
</comment>
<name>A0ABQ3N8T1_9BACI</name>
<protein>
    <recommendedName>
        <fullName evidence="4">DUF3311 domain-containing protein</fullName>
    </recommendedName>
</protein>
<accession>A0ABQ3N8T1</accession>
<dbReference type="Pfam" id="PF11755">
    <property type="entry name" value="DUF3311"/>
    <property type="match status" value="1"/>
</dbReference>
<keyword evidence="1" id="KW-0812">Transmembrane</keyword>
<dbReference type="InterPro" id="IPR021741">
    <property type="entry name" value="DUF3311"/>
</dbReference>
<keyword evidence="1" id="KW-1133">Transmembrane helix</keyword>
<evidence type="ECO:0000313" key="2">
    <source>
        <dbReference type="EMBL" id="GHI00552.1"/>
    </source>
</evidence>
<feature type="transmembrane region" description="Helical" evidence="1">
    <location>
        <begin position="6"/>
        <end position="28"/>
    </location>
</feature>
<keyword evidence="3" id="KW-1185">Reference proteome</keyword>
<sequence length="76" mass="8945">MSKRELGNITVGLIIPFIAIIGVLPFIAKIEFSILGFPILYFWVFLWFFLTTLCLCASWYFFDRPKYEDTAEKRGR</sequence>
<proteinExistence type="predicted"/>
<evidence type="ECO:0000313" key="3">
    <source>
        <dbReference type="Proteomes" id="UP000637074"/>
    </source>
</evidence>
<organism evidence="2 3">
    <name type="scientific">Neobacillus kokaensis</name>
    <dbReference type="NCBI Taxonomy" id="2759023"/>
    <lineage>
        <taxon>Bacteria</taxon>
        <taxon>Bacillati</taxon>
        <taxon>Bacillota</taxon>
        <taxon>Bacilli</taxon>
        <taxon>Bacillales</taxon>
        <taxon>Bacillaceae</taxon>
        <taxon>Neobacillus</taxon>
    </lineage>
</organism>